<dbReference type="OrthoDB" id="2004788at2"/>
<organism evidence="7 8">
    <name type="scientific">Corynebacterium canis</name>
    <dbReference type="NCBI Taxonomy" id="679663"/>
    <lineage>
        <taxon>Bacteria</taxon>
        <taxon>Bacillati</taxon>
        <taxon>Actinomycetota</taxon>
        <taxon>Actinomycetes</taxon>
        <taxon>Mycobacteriales</taxon>
        <taxon>Corynebacteriaceae</taxon>
        <taxon>Corynebacterium</taxon>
    </lineage>
</organism>
<dbReference type="InterPro" id="IPR007829">
    <property type="entry name" value="TM2"/>
</dbReference>
<sequence>MFISVPYWYWSKPMMLTAPSSATRQVTDSQDSGAPVRWRVTVLFAVFTGLCGGHNFYLGYPQRGFVQLGLLVAGIATFASGLGLVLLTMLALWVLAELVLLLARVAPYSCDAQGYIVVSPAAAYC</sequence>
<evidence type="ECO:0000313" key="7">
    <source>
        <dbReference type="EMBL" id="TWT21009.1"/>
    </source>
</evidence>
<dbReference type="AlphaFoldDB" id="A0A5C5U587"/>
<evidence type="ECO:0000256" key="2">
    <source>
        <dbReference type="ARBA" id="ARBA00022692"/>
    </source>
</evidence>
<keyword evidence="4 5" id="KW-0472">Membrane</keyword>
<feature type="transmembrane region" description="Helical" evidence="5">
    <location>
        <begin position="38"/>
        <end position="58"/>
    </location>
</feature>
<proteinExistence type="predicted"/>
<keyword evidence="2 5" id="KW-0812">Transmembrane</keyword>
<name>A0A5C5U587_9CORY</name>
<feature type="transmembrane region" description="Helical" evidence="5">
    <location>
        <begin position="70"/>
        <end position="95"/>
    </location>
</feature>
<feature type="domain" description="TM2" evidence="6">
    <location>
        <begin position="40"/>
        <end position="79"/>
    </location>
</feature>
<gene>
    <name evidence="7" type="ORF">FRX94_11510</name>
</gene>
<evidence type="ECO:0000256" key="4">
    <source>
        <dbReference type="ARBA" id="ARBA00023136"/>
    </source>
</evidence>
<evidence type="ECO:0000256" key="1">
    <source>
        <dbReference type="ARBA" id="ARBA00004141"/>
    </source>
</evidence>
<reference evidence="7 8" key="1">
    <citation type="submission" date="2019-08" db="EMBL/GenBank/DDBJ databases">
        <authorList>
            <person name="Lei W."/>
        </authorList>
    </citation>
    <scope>NUCLEOTIDE SEQUENCE [LARGE SCALE GENOMIC DNA]</scope>
    <source>
        <strain evidence="7 8">CCUG 58627</strain>
    </source>
</reference>
<protein>
    <submittedName>
        <fullName evidence="7">TM2 domain-containing protein</fullName>
    </submittedName>
</protein>
<dbReference type="EMBL" id="VOHM01000032">
    <property type="protein sequence ID" value="TWT21009.1"/>
    <property type="molecule type" value="Genomic_DNA"/>
</dbReference>
<dbReference type="GO" id="GO:0016020">
    <property type="term" value="C:membrane"/>
    <property type="evidence" value="ECO:0007669"/>
    <property type="project" value="UniProtKB-SubCell"/>
</dbReference>
<dbReference type="Pfam" id="PF05154">
    <property type="entry name" value="TM2"/>
    <property type="match status" value="1"/>
</dbReference>
<keyword evidence="3 5" id="KW-1133">Transmembrane helix</keyword>
<accession>A0A5C5U587</accession>
<dbReference type="Proteomes" id="UP000320791">
    <property type="component" value="Unassembled WGS sequence"/>
</dbReference>
<evidence type="ECO:0000313" key="8">
    <source>
        <dbReference type="Proteomes" id="UP000320791"/>
    </source>
</evidence>
<comment type="caution">
    <text evidence="7">The sequence shown here is derived from an EMBL/GenBank/DDBJ whole genome shotgun (WGS) entry which is preliminary data.</text>
</comment>
<keyword evidence="8" id="KW-1185">Reference proteome</keyword>
<comment type="subcellular location">
    <subcellularLocation>
        <location evidence="1">Membrane</location>
        <topology evidence="1">Multi-pass membrane protein</topology>
    </subcellularLocation>
</comment>
<evidence type="ECO:0000256" key="3">
    <source>
        <dbReference type="ARBA" id="ARBA00022989"/>
    </source>
</evidence>
<evidence type="ECO:0000259" key="6">
    <source>
        <dbReference type="Pfam" id="PF05154"/>
    </source>
</evidence>
<evidence type="ECO:0000256" key="5">
    <source>
        <dbReference type="SAM" id="Phobius"/>
    </source>
</evidence>